<dbReference type="CDD" id="cd06583">
    <property type="entry name" value="PGRP"/>
    <property type="match status" value="1"/>
</dbReference>
<dbReference type="GO" id="GO:0008745">
    <property type="term" value="F:N-acetylmuramoyl-L-alanine amidase activity"/>
    <property type="evidence" value="ECO:0007669"/>
    <property type="project" value="UniProtKB-EC"/>
</dbReference>
<dbReference type="GO" id="GO:0009253">
    <property type="term" value="P:peptidoglycan catabolic process"/>
    <property type="evidence" value="ECO:0007669"/>
    <property type="project" value="InterPro"/>
</dbReference>
<keyword evidence="7" id="KW-0961">Cell wall biogenesis/degradation</keyword>
<name>A0AA87IKF8_9BACL</name>
<dbReference type="InterPro" id="IPR002502">
    <property type="entry name" value="Amidase_domain"/>
</dbReference>
<evidence type="ECO:0000256" key="7">
    <source>
        <dbReference type="ARBA" id="ARBA00023316"/>
    </source>
</evidence>
<dbReference type="SMART" id="SM00644">
    <property type="entry name" value="Ami_2"/>
    <property type="match status" value="1"/>
</dbReference>
<protein>
    <recommendedName>
        <fullName evidence="3">N-acetylmuramoyl-L-alanine amidase</fullName>
        <ecNumber evidence="3">3.5.1.28</ecNumber>
    </recommendedName>
</protein>
<evidence type="ECO:0000313" key="10">
    <source>
        <dbReference type="Proteomes" id="UP000004725"/>
    </source>
</evidence>
<dbReference type="PANTHER" id="PTHR30417">
    <property type="entry name" value="N-ACETYLMURAMOYL-L-ALANINE AMIDASE AMID"/>
    <property type="match status" value="1"/>
</dbReference>
<keyword evidence="4" id="KW-0378">Hydrolase</keyword>
<organism evidence="9 10">
    <name type="scientific">Planococcus antarcticus DSM 14505</name>
    <dbReference type="NCBI Taxonomy" id="1185653"/>
    <lineage>
        <taxon>Bacteria</taxon>
        <taxon>Bacillati</taxon>
        <taxon>Bacillota</taxon>
        <taxon>Bacilli</taxon>
        <taxon>Bacillales</taxon>
        <taxon>Caryophanaceae</taxon>
        <taxon>Planococcus</taxon>
    </lineage>
</organism>
<evidence type="ECO:0000256" key="1">
    <source>
        <dbReference type="ARBA" id="ARBA00001561"/>
    </source>
</evidence>
<dbReference type="EC" id="3.5.1.28" evidence="3"/>
<dbReference type="GO" id="GO:0071555">
    <property type="term" value="P:cell wall organization"/>
    <property type="evidence" value="ECO:0007669"/>
    <property type="project" value="UniProtKB-KW"/>
</dbReference>
<accession>A0AA87IKF8</accession>
<dbReference type="GO" id="GO:0030420">
    <property type="term" value="P:establishment of competence for transformation"/>
    <property type="evidence" value="ECO:0007669"/>
    <property type="project" value="UniProtKB-KW"/>
</dbReference>
<comment type="similarity">
    <text evidence="2">Belongs to the N-acetylmuramoyl-L-alanine amidase 2 family.</text>
</comment>
<sequence length="229" mass="25610">MDIQQDFIPLTNSNRPGTPLVPTHITVHETANTSSGADAASHARYVKGLDAQQRQVSWHYTVDDQQIIQHLPPDEIGWHAGGAGNAQSIGIELCVNQDGDFNKTRAKALELLRFLANEWNIPVAQVVTHQHWTGKNCPANLLTEWPAFKQELVNGAENPLPPVAGQLLEVIVDRLWVYDRLAWEARYTTVSRGELFTIVAEHLVDGARMYELKSGLYITANPQYVKLQK</sequence>
<dbReference type="GO" id="GO:0009254">
    <property type="term" value="P:peptidoglycan turnover"/>
    <property type="evidence" value="ECO:0007669"/>
    <property type="project" value="TreeGrafter"/>
</dbReference>
<comment type="catalytic activity">
    <reaction evidence="1">
        <text>Hydrolyzes the link between N-acetylmuramoyl residues and L-amino acid residues in certain cell-wall glycopeptides.</text>
        <dbReference type="EC" id="3.5.1.28"/>
    </reaction>
</comment>
<dbReference type="RefSeq" id="WP_006830813.1">
    <property type="nucleotide sequence ID" value="NZ_AJYB01000050.1"/>
</dbReference>
<evidence type="ECO:0000256" key="5">
    <source>
        <dbReference type="ARBA" id="ARBA00022969"/>
    </source>
</evidence>
<evidence type="ECO:0000256" key="6">
    <source>
        <dbReference type="ARBA" id="ARBA00023287"/>
    </source>
</evidence>
<comment type="caution">
    <text evidence="9">The sequence shown here is derived from an EMBL/GenBank/DDBJ whole genome shotgun (WGS) entry which is preliminary data.</text>
</comment>
<evidence type="ECO:0000256" key="3">
    <source>
        <dbReference type="ARBA" id="ARBA00011901"/>
    </source>
</evidence>
<feature type="domain" description="N-acetylmuramoyl-L-alanine amidase" evidence="8">
    <location>
        <begin position="12"/>
        <end position="152"/>
    </location>
</feature>
<evidence type="ECO:0000313" key="9">
    <source>
        <dbReference type="EMBL" id="EIM05812.1"/>
    </source>
</evidence>
<dbReference type="Gene3D" id="3.40.80.10">
    <property type="entry name" value="Peptidoglycan recognition protein-like"/>
    <property type="match status" value="1"/>
</dbReference>
<keyword evidence="6" id="KW-0178">Competence</keyword>
<dbReference type="SUPFAM" id="SSF55846">
    <property type="entry name" value="N-acetylmuramoyl-L-alanine amidase-like"/>
    <property type="match status" value="1"/>
</dbReference>
<gene>
    <name evidence="9" type="ORF">A1A1_14279</name>
</gene>
<evidence type="ECO:0000259" key="8">
    <source>
        <dbReference type="SMART" id="SM00644"/>
    </source>
</evidence>
<dbReference type="InterPro" id="IPR051206">
    <property type="entry name" value="NAMLAA_amidase_2"/>
</dbReference>
<dbReference type="Pfam" id="PF01510">
    <property type="entry name" value="Amidase_2"/>
    <property type="match status" value="1"/>
</dbReference>
<keyword evidence="5" id="KW-0749">Sporulation</keyword>
<dbReference type="PANTHER" id="PTHR30417:SF11">
    <property type="entry name" value="N-ACETYLMURAMOYL-L-ALANINE AMIDASE XLYA"/>
    <property type="match status" value="1"/>
</dbReference>
<dbReference type="InterPro" id="IPR036505">
    <property type="entry name" value="Amidase/PGRP_sf"/>
</dbReference>
<proteinExistence type="inferred from homology"/>
<dbReference type="Proteomes" id="UP000004725">
    <property type="component" value="Unassembled WGS sequence"/>
</dbReference>
<reference evidence="9 10" key="1">
    <citation type="journal article" date="2012" name="J. Bacteriol.">
        <title>Genome Sequence of the Antarctic Psychrophile Bacterium Planococcus antarcticus DSM 14505.</title>
        <authorList>
            <person name="Margolles A."/>
            <person name="Gueimonde M."/>
            <person name="Sanchez B."/>
        </authorList>
    </citation>
    <scope>NUCLEOTIDE SEQUENCE [LARGE SCALE GENOMIC DNA]</scope>
    <source>
        <strain evidence="9 10">DSM 14505</strain>
    </source>
</reference>
<dbReference type="GO" id="GO:0030435">
    <property type="term" value="P:sporulation resulting in formation of a cellular spore"/>
    <property type="evidence" value="ECO:0007669"/>
    <property type="project" value="UniProtKB-KW"/>
</dbReference>
<dbReference type="AlphaFoldDB" id="A0AA87IKF8"/>
<evidence type="ECO:0000256" key="2">
    <source>
        <dbReference type="ARBA" id="ARBA00007553"/>
    </source>
</evidence>
<dbReference type="EMBL" id="AJYB01000050">
    <property type="protein sequence ID" value="EIM05812.1"/>
    <property type="molecule type" value="Genomic_DNA"/>
</dbReference>
<evidence type="ECO:0000256" key="4">
    <source>
        <dbReference type="ARBA" id="ARBA00022801"/>
    </source>
</evidence>